<evidence type="ECO:0000256" key="1">
    <source>
        <dbReference type="SAM" id="Phobius"/>
    </source>
</evidence>
<feature type="transmembrane region" description="Helical" evidence="1">
    <location>
        <begin position="71"/>
        <end position="92"/>
    </location>
</feature>
<keyword evidence="1" id="KW-0812">Transmembrane</keyword>
<keyword evidence="1" id="KW-1133">Transmembrane helix</keyword>
<dbReference type="RefSeq" id="WP_036364546.1">
    <property type="nucleotide sequence ID" value="NZ_AOMT01000022.1"/>
</dbReference>
<accession>A0A066UCL9</accession>
<dbReference type="EMBL" id="AOMT01000022">
    <property type="protein sequence ID" value="KDN25141.1"/>
    <property type="molecule type" value="Genomic_DNA"/>
</dbReference>
<name>A0A066UCL9_9GAMM</name>
<evidence type="ECO:0000313" key="2">
    <source>
        <dbReference type="EMBL" id="KDN25141.1"/>
    </source>
</evidence>
<dbReference type="AlphaFoldDB" id="A0A066UCL9"/>
<sequence>MIYLISLVVYAIVLTAGMYIVRKHPYQVERLLGRICLVGFVLQLLVNYVFWGQAANLNPLSGFVSPERSAVNLMYLALISIFCYAALLALLFKANDFYND</sequence>
<keyword evidence="1" id="KW-0472">Membrane</keyword>
<feature type="transmembrane region" description="Helical" evidence="1">
    <location>
        <begin position="31"/>
        <end position="51"/>
    </location>
</feature>
<comment type="caution">
    <text evidence="2">The sequence shown here is derived from an EMBL/GenBank/DDBJ whole genome shotgun (WGS) entry which is preliminary data.</text>
</comment>
<reference evidence="2 3" key="1">
    <citation type="journal article" date="2014" name="Genome Announc.">
        <title>Draft Genome Sequence of Moraxella bovoculi Strain 237T (ATCC BAA-1259T) Isolated from a Calf with Infectious Bovine Keratoconjunctivitis.</title>
        <authorList>
            <person name="Calcutt M.J."/>
            <person name="Foecking M.F."/>
            <person name="Martin N.T."/>
            <person name="Mhlanga-Mutangadura T."/>
            <person name="Reilly T.J."/>
        </authorList>
    </citation>
    <scope>NUCLEOTIDE SEQUENCE [LARGE SCALE GENOMIC DNA]</scope>
    <source>
        <strain evidence="2 3">237</strain>
    </source>
</reference>
<organism evidence="2 3">
    <name type="scientific">Moraxella bovoculi 237</name>
    <dbReference type="NCBI Taxonomy" id="743974"/>
    <lineage>
        <taxon>Bacteria</taxon>
        <taxon>Pseudomonadati</taxon>
        <taxon>Pseudomonadota</taxon>
        <taxon>Gammaproteobacteria</taxon>
        <taxon>Moraxellales</taxon>
        <taxon>Moraxellaceae</taxon>
        <taxon>Moraxella</taxon>
    </lineage>
</organism>
<keyword evidence="3" id="KW-1185">Reference proteome</keyword>
<evidence type="ECO:0000313" key="3">
    <source>
        <dbReference type="Proteomes" id="UP000035860"/>
    </source>
</evidence>
<protein>
    <submittedName>
        <fullName evidence="2">Uncharacterized protein</fullName>
    </submittedName>
</protein>
<feature type="transmembrane region" description="Helical" evidence="1">
    <location>
        <begin position="6"/>
        <end position="22"/>
    </location>
</feature>
<dbReference type="Proteomes" id="UP000035860">
    <property type="component" value="Unassembled WGS sequence"/>
</dbReference>
<gene>
    <name evidence="2" type="ORF">MBO_05009</name>
</gene>
<proteinExistence type="predicted"/>
<dbReference type="OrthoDB" id="6648362at2"/>